<protein>
    <recommendedName>
        <fullName evidence="6">PPC domain-containing protein</fullName>
    </recommendedName>
</protein>
<dbReference type="SMR" id="V7BLW8"/>
<dbReference type="SUPFAM" id="SSF117856">
    <property type="entry name" value="AF0104/ALDC/Ptd012-like"/>
    <property type="match status" value="1"/>
</dbReference>
<gene>
    <name evidence="7" type="ORF">PHAVU_006G007200g</name>
</gene>
<dbReference type="OMA" id="MECILDI"/>
<evidence type="ECO:0000313" key="8">
    <source>
        <dbReference type="Proteomes" id="UP000000226"/>
    </source>
</evidence>
<evidence type="ECO:0000256" key="4">
    <source>
        <dbReference type="ARBA" id="ARBA00023242"/>
    </source>
</evidence>
<dbReference type="GO" id="GO:0003700">
    <property type="term" value="F:DNA-binding transcription factor activity"/>
    <property type="evidence" value="ECO:0007669"/>
    <property type="project" value="TreeGrafter"/>
</dbReference>
<dbReference type="GO" id="GO:0003680">
    <property type="term" value="F:minor groove of adenine-thymine-rich DNA binding"/>
    <property type="evidence" value="ECO:0007669"/>
    <property type="project" value="InterPro"/>
</dbReference>
<keyword evidence="2" id="KW-0238">DNA-binding</keyword>
<feature type="region of interest" description="Disordered" evidence="5">
    <location>
        <begin position="1"/>
        <end position="65"/>
    </location>
</feature>
<keyword evidence="8" id="KW-1185">Reference proteome</keyword>
<dbReference type="InterPro" id="IPR005175">
    <property type="entry name" value="PPC_dom"/>
</dbReference>
<dbReference type="PANTHER" id="PTHR31100:SF63">
    <property type="entry name" value="AT-HOOK MOTIF NUCLEAR-LOCALIZED PROTEIN"/>
    <property type="match status" value="1"/>
</dbReference>
<keyword evidence="1" id="KW-0805">Transcription regulation</keyword>
<keyword evidence="3" id="KW-0804">Transcription</keyword>
<dbReference type="FunFam" id="3.30.1330.80:FF:000009">
    <property type="entry name" value="AT-hook motif nuclear-localized protein 17"/>
    <property type="match status" value="1"/>
</dbReference>
<dbReference type="STRING" id="3885.V7BLW8"/>
<keyword evidence="4" id="KW-0539">Nucleus</keyword>
<name>V7BLW8_PHAVU</name>
<dbReference type="OrthoDB" id="1373386at2759"/>
<evidence type="ECO:0000256" key="3">
    <source>
        <dbReference type="ARBA" id="ARBA00023163"/>
    </source>
</evidence>
<reference evidence="8" key="1">
    <citation type="journal article" date="2014" name="Nat. Genet.">
        <title>A reference genome for common bean and genome-wide analysis of dual domestications.</title>
        <authorList>
            <person name="Schmutz J."/>
            <person name="McClean P.E."/>
            <person name="Mamidi S."/>
            <person name="Wu G.A."/>
            <person name="Cannon S.B."/>
            <person name="Grimwood J."/>
            <person name="Jenkins J."/>
            <person name="Shu S."/>
            <person name="Song Q."/>
            <person name="Chavarro C."/>
            <person name="Torres-Torres M."/>
            <person name="Geffroy V."/>
            <person name="Moghaddam S.M."/>
            <person name="Gao D."/>
            <person name="Abernathy B."/>
            <person name="Barry K."/>
            <person name="Blair M."/>
            <person name="Brick M.A."/>
            <person name="Chovatia M."/>
            <person name="Gepts P."/>
            <person name="Goodstein D.M."/>
            <person name="Gonzales M."/>
            <person name="Hellsten U."/>
            <person name="Hyten D.L."/>
            <person name="Jia G."/>
            <person name="Kelly J.D."/>
            <person name="Kudrna D."/>
            <person name="Lee R."/>
            <person name="Richard M.M."/>
            <person name="Miklas P.N."/>
            <person name="Osorno J.M."/>
            <person name="Rodrigues J."/>
            <person name="Thareau V."/>
            <person name="Urrea C.A."/>
            <person name="Wang M."/>
            <person name="Yu Y."/>
            <person name="Zhang M."/>
            <person name="Wing R.A."/>
            <person name="Cregan P.B."/>
            <person name="Rokhsar D.S."/>
            <person name="Jackson S.A."/>
        </authorList>
    </citation>
    <scope>NUCLEOTIDE SEQUENCE [LARGE SCALE GENOMIC DNA]</scope>
    <source>
        <strain evidence="8">cv. G19833</strain>
    </source>
</reference>
<dbReference type="InterPro" id="IPR014476">
    <property type="entry name" value="AHL15-29"/>
</dbReference>
<accession>V7BLW8</accession>
<dbReference type="Proteomes" id="UP000000226">
    <property type="component" value="Chromosome 6"/>
</dbReference>
<feature type="domain" description="PPC" evidence="6">
    <location>
        <begin position="71"/>
        <end position="218"/>
    </location>
</feature>
<dbReference type="Pfam" id="PF03479">
    <property type="entry name" value="PCC"/>
    <property type="match status" value="1"/>
</dbReference>
<evidence type="ECO:0000256" key="5">
    <source>
        <dbReference type="SAM" id="MobiDB-lite"/>
    </source>
</evidence>
<organism evidence="7 8">
    <name type="scientific">Phaseolus vulgaris</name>
    <name type="common">Kidney bean</name>
    <name type="synonym">French bean</name>
    <dbReference type="NCBI Taxonomy" id="3885"/>
    <lineage>
        <taxon>Eukaryota</taxon>
        <taxon>Viridiplantae</taxon>
        <taxon>Streptophyta</taxon>
        <taxon>Embryophyta</taxon>
        <taxon>Tracheophyta</taxon>
        <taxon>Spermatophyta</taxon>
        <taxon>Magnoliopsida</taxon>
        <taxon>eudicotyledons</taxon>
        <taxon>Gunneridae</taxon>
        <taxon>Pentapetalae</taxon>
        <taxon>rosids</taxon>
        <taxon>fabids</taxon>
        <taxon>Fabales</taxon>
        <taxon>Fabaceae</taxon>
        <taxon>Papilionoideae</taxon>
        <taxon>50 kb inversion clade</taxon>
        <taxon>NPAAA clade</taxon>
        <taxon>indigoferoid/millettioid clade</taxon>
        <taxon>Phaseoleae</taxon>
        <taxon>Phaseolus</taxon>
    </lineage>
</organism>
<dbReference type="GO" id="GO:0005634">
    <property type="term" value="C:nucleus"/>
    <property type="evidence" value="ECO:0007669"/>
    <property type="project" value="TreeGrafter"/>
</dbReference>
<dbReference type="CDD" id="cd11378">
    <property type="entry name" value="DUF296"/>
    <property type="match status" value="1"/>
</dbReference>
<dbReference type="PROSITE" id="PS51742">
    <property type="entry name" value="PPC"/>
    <property type="match status" value="1"/>
</dbReference>
<dbReference type="PANTHER" id="PTHR31100">
    <property type="entry name" value="AT-HOOK MOTIF NUCLEAR-LOCALIZED PROTEIN 15"/>
    <property type="match status" value="1"/>
</dbReference>
<proteinExistence type="predicted"/>
<dbReference type="Gramene" id="ESW18030">
    <property type="protein sequence ID" value="ESW18030"/>
    <property type="gene ID" value="PHAVU_006G007200g"/>
</dbReference>
<dbReference type="EMBL" id="CM002293">
    <property type="protein sequence ID" value="ESW18030.1"/>
    <property type="molecule type" value="Genomic_DNA"/>
</dbReference>
<dbReference type="AlphaFoldDB" id="V7BLW8"/>
<feature type="compositionally biased region" description="Low complexity" evidence="5">
    <location>
        <begin position="23"/>
        <end position="37"/>
    </location>
</feature>
<evidence type="ECO:0000256" key="2">
    <source>
        <dbReference type="ARBA" id="ARBA00023125"/>
    </source>
</evidence>
<sequence>MSNNPTPSSYSDSVSSEDHHIGSSSQRSPPAAAATSTNQQVTTPSSRKPRGRPLGSKNKSRSIPLPVSLPTEPFVNVLVVNVDPNRDIMECILDIAHQGQVSLSVLSAFGTINSVTLRNSTHGAPYLVLHGPFKLVSLTGSYLYNNHYTLHLGATPPSPLSFGINFSTTTGEIFTGVIGGRVVAGEGVTLTVSTYKNPHILKYTTESDEGDHNYSNNNDK</sequence>
<evidence type="ECO:0000259" key="6">
    <source>
        <dbReference type="PROSITE" id="PS51742"/>
    </source>
</evidence>
<evidence type="ECO:0000313" key="7">
    <source>
        <dbReference type="EMBL" id="ESW18030.1"/>
    </source>
</evidence>
<evidence type="ECO:0000256" key="1">
    <source>
        <dbReference type="ARBA" id="ARBA00023015"/>
    </source>
</evidence>
<dbReference type="Gene3D" id="3.30.1330.80">
    <property type="entry name" value="Hypothetical protein, similar to alpha- acetolactate decarboxylase, domain 2"/>
    <property type="match status" value="1"/>
</dbReference>